<dbReference type="EMBL" id="DVLC01000086">
    <property type="protein sequence ID" value="HIT47121.1"/>
    <property type="molecule type" value="Genomic_DNA"/>
</dbReference>
<evidence type="ECO:0000313" key="3">
    <source>
        <dbReference type="Proteomes" id="UP000886881"/>
    </source>
</evidence>
<evidence type="ECO:0000313" key="2">
    <source>
        <dbReference type="EMBL" id="HIT47121.1"/>
    </source>
</evidence>
<evidence type="ECO:0000259" key="1">
    <source>
        <dbReference type="Pfam" id="PF10543"/>
    </source>
</evidence>
<dbReference type="Pfam" id="PF10543">
    <property type="entry name" value="ORF6N"/>
    <property type="match status" value="1"/>
</dbReference>
<gene>
    <name evidence="2" type="ORF">IAC35_04610</name>
</gene>
<sequence length="186" mass="21070">MDEIVKFDSVEDYIIELRGEKVILDCNVAVLYGVETREINQAVRNNPDKFPKGYIIEIDKSELSALRSKILILKTGGRGEHSKYPPKAFTEKGLYMLATILKGERATRTAIAIIEAFAKLRELTRTIGEMAASPDKFRQKSLMEKSGEIMADLFGEDMKTDETETEIEVNFAVLKLKHTIKRKGQK</sequence>
<reference evidence="2" key="2">
    <citation type="journal article" date="2021" name="PeerJ">
        <title>Extensive microbial diversity within the chicken gut microbiome revealed by metagenomics and culture.</title>
        <authorList>
            <person name="Gilroy R."/>
            <person name="Ravi A."/>
            <person name="Getino M."/>
            <person name="Pursley I."/>
            <person name="Horton D.L."/>
            <person name="Alikhan N.F."/>
            <person name="Baker D."/>
            <person name="Gharbi K."/>
            <person name="Hall N."/>
            <person name="Watson M."/>
            <person name="Adriaenssens E.M."/>
            <person name="Foster-Nyarko E."/>
            <person name="Jarju S."/>
            <person name="Secka A."/>
            <person name="Antonio M."/>
            <person name="Oren A."/>
            <person name="Chaudhuri R.R."/>
            <person name="La Ragione R."/>
            <person name="Hildebrand F."/>
            <person name="Pallen M.J."/>
        </authorList>
    </citation>
    <scope>NUCLEOTIDE SEQUENCE</scope>
    <source>
        <strain evidence="2">ChiHecec2B26-709</strain>
    </source>
</reference>
<feature type="domain" description="KilA-N DNA-binding" evidence="1">
    <location>
        <begin position="14"/>
        <end position="100"/>
    </location>
</feature>
<name>A0A9D1GNH6_9BACT</name>
<organism evidence="2 3">
    <name type="scientific">Candidatus Cryptobacteroides merdipullorum</name>
    <dbReference type="NCBI Taxonomy" id="2840771"/>
    <lineage>
        <taxon>Bacteria</taxon>
        <taxon>Pseudomonadati</taxon>
        <taxon>Bacteroidota</taxon>
        <taxon>Bacteroidia</taxon>
        <taxon>Bacteroidales</taxon>
        <taxon>Candidatus Cryptobacteroides</taxon>
    </lineage>
</organism>
<dbReference type="InterPro" id="IPR018873">
    <property type="entry name" value="KilA-N_DNA-bd_domain"/>
</dbReference>
<accession>A0A9D1GNH6</accession>
<dbReference type="AlphaFoldDB" id="A0A9D1GNH6"/>
<reference evidence="2" key="1">
    <citation type="submission" date="2020-10" db="EMBL/GenBank/DDBJ databases">
        <authorList>
            <person name="Gilroy R."/>
        </authorList>
    </citation>
    <scope>NUCLEOTIDE SEQUENCE</scope>
    <source>
        <strain evidence="2">ChiHecec2B26-709</strain>
    </source>
</reference>
<proteinExistence type="predicted"/>
<comment type="caution">
    <text evidence="2">The sequence shown here is derived from an EMBL/GenBank/DDBJ whole genome shotgun (WGS) entry which is preliminary data.</text>
</comment>
<dbReference type="Proteomes" id="UP000886881">
    <property type="component" value="Unassembled WGS sequence"/>
</dbReference>
<protein>
    <submittedName>
        <fullName evidence="2">ORF6N domain-containing protein</fullName>
    </submittedName>
</protein>